<feature type="region of interest" description="Disordered" evidence="1">
    <location>
        <begin position="175"/>
        <end position="247"/>
    </location>
</feature>
<keyword evidence="3" id="KW-1185">Reference proteome</keyword>
<evidence type="ECO:0000256" key="1">
    <source>
        <dbReference type="SAM" id="MobiDB-lite"/>
    </source>
</evidence>
<protein>
    <submittedName>
        <fullName evidence="2">Uncharacterized protein</fullName>
    </submittedName>
</protein>
<organism evidence="2 3">
    <name type="scientific">Amblyomma americanum</name>
    <name type="common">Lone star tick</name>
    <dbReference type="NCBI Taxonomy" id="6943"/>
    <lineage>
        <taxon>Eukaryota</taxon>
        <taxon>Metazoa</taxon>
        <taxon>Ecdysozoa</taxon>
        <taxon>Arthropoda</taxon>
        <taxon>Chelicerata</taxon>
        <taxon>Arachnida</taxon>
        <taxon>Acari</taxon>
        <taxon>Parasitiformes</taxon>
        <taxon>Ixodida</taxon>
        <taxon>Ixodoidea</taxon>
        <taxon>Ixodidae</taxon>
        <taxon>Amblyomminae</taxon>
        <taxon>Amblyomma</taxon>
    </lineage>
</organism>
<comment type="caution">
    <text evidence="2">The sequence shown here is derived from an EMBL/GenBank/DDBJ whole genome shotgun (WGS) entry which is preliminary data.</text>
</comment>
<dbReference type="EMBL" id="JARKHS020019960">
    <property type="protein sequence ID" value="KAK8771269.1"/>
    <property type="molecule type" value="Genomic_DNA"/>
</dbReference>
<dbReference type="AlphaFoldDB" id="A0AAQ4E944"/>
<proteinExistence type="predicted"/>
<evidence type="ECO:0000313" key="3">
    <source>
        <dbReference type="Proteomes" id="UP001321473"/>
    </source>
</evidence>
<accession>A0AAQ4E944</accession>
<evidence type="ECO:0000313" key="2">
    <source>
        <dbReference type="EMBL" id="KAK8771269.1"/>
    </source>
</evidence>
<reference evidence="2 3" key="1">
    <citation type="journal article" date="2023" name="Arcadia Sci">
        <title>De novo assembly of a long-read Amblyomma americanum tick genome.</title>
        <authorList>
            <person name="Chou S."/>
            <person name="Poskanzer K.E."/>
            <person name="Rollins M."/>
            <person name="Thuy-Boun P.S."/>
        </authorList>
    </citation>
    <scope>NUCLEOTIDE SEQUENCE [LARGE SCALE GENOMIC DNA]</scope>
    <source>
        <strain evidence="2">F_SG_1</strain>
        <tissue evidence="2">Salivary glands</tissue>
    </source>
</reference>
<dbReference type="Proteomes" id="UP001321473">
    <property type="component" value="Unassembled WGS sequence"/>
</dbReference>
<name>A0AAQ4E944_AMBAM</name>
<sequence>MWSGAPPSPVPPPSPGEDAGVLAVHGGSEGDAAAAAVLTPTSPTPVTSLYGCSWSTAFAMANDAAKTPLPVAIDGLTYDGSPPTPATLLFSAEGSGDRFLGGGCGGDAAATDVRSHRQCGHWLQPPAKSSASPVAVATVSRRKINNRAQCRHCCLHYDIEVPVLMCREAGRPEYQSSPQLCRNASGGPSVSPLPPSPGTPTDIADDLGESPLDSTTDTVRLVGLSSRAERLPYASGDNSLDDIPLSP</sequence>
<gene>
    <name evidence="2" type="ORF">V5799_025486</name>
</gene>